<evidence type="ECO:0000313" key="3">
    <source>
        <dbReference type="EnsemblMetazoa" id="LLOJ004654-PA"/>
    </source>
</evidence>
<dbReference type="EMBL" id="AJWK01014542">
    <property type="status" value="NOT_ANNOTATED_CDS"/>
    <property type="molecule type" value="Genomic_DNA"/>
</dbReference>
<dbReference type="VEuPathDB" id="VectorBase:LLOJ004654"/>
<evidence type="ECO:0000256" key="1">
    <source>
        <dbReference type="SAM" id="Coils"/>
    </source>
</evidence>
<feature type="compositionally biased region" description="Basic and acidic residues" evidence="2">
    <location>
        <begin position="130"/>
        <end position="145"/>
    </location>
</feature>
<protein>
    <submittedName>
        <fullName evidence="3">Uncharacterized protein</fullName>
    </submittedName>
</protein>
<reference evidence="3" key="1">
    <citation type="submission" date="2020-05" db="UniProtKB">
        <authorList>
            <consortium name="EnsemblMetazoa"/>
        </authorList>
    </citation>
    <scope>IDENTIFICATION</scope>
    <source>
        <strain evidence="3">Jacobina</strain>
    </source>
</reference>
<dbReference type="AlphaFoldDB" id="A0A1B0CJF2"/>
<keyword evidence="1" id="KW-0175">Coiled coil</keyword>
<name>A0A1B0CJF2_LUTLO</name>
<accession>A0A1B0CJF2</accession>
<sequence length="145" mass="16349">MQRQGDDGERQKRRMKHMEDYILVLKNELTQATAKGSLPSTSQPLSDSHQTILALRRIVERLKVENKTLRESKIPGKEGISKEAYEKLRTEYEKIQTLHNEALARVASLEVELDLHAKTSTEAAAAGKTSPEHSSDDGIKSLRKE</sequence>
<organism evidence="3 4">
    <name type="scientific">Lutzomyia longipalpis</name>
    <name type="common">Sand fly</name>
    <dbReference type="NCBI Taxonomy" id="7200"/>
    <lineage>
        <taxon>Eukaryota</taxon>
        <taxon>Metazoa</taxon>
        <taxon>Ecdysozoa</taxon>
        <taxon>Arthropoda</taxon>
        <taxon>Hexapoda</taxon>
        <taxon>Insecta</taxon>
        <taxon>Pterygota</taxon>
        <taxon>Neoptera</taxon>
        <taxon>Endopterygota</taxon>
        <taxon>Diptera</taxon>
        <taxon>Nematocera</taxon>
        <taxon>Psychodoidea</taxon>
        <taxon>Psychodidae</taxon>
        <taxon>Lutzomyia</taxon>
        <taxon>Lutzomyia</taxon>
    </lineage>
</organism>
<evidence type="ECO:0000313" key="4">
    <source>
        <dbReference type="Proteomes" id="UP000092461"/>
    </source>
</evidence>
<keyword evidence="4" id="KW-1185">Reference proteome</keyword>
<feature type="region of interest" description="Disordered" evidence="2">
    <location>
        <begin position="121"/>
        <end position="145"/>
    </location>
</feature>
<dbReference type="Proteomes" id="UP000092461">
    <property type="component" value="Unassembled WGS sequence"/>
</dbReference>
<evidence type="ECO:0000256" key="2">
    <source>
        <dbReference type="SAM" id="MobiDB-lite"/>
    </source>
</evidence>
<proteinExistence type="predicted"/>
<feature type="coiled-coil region" evidence="1">
    <location>
        <begin position="52"/>
        <end position="105"/>
    </location>
</feature>
<dbReference type="EnsemblMetazoa" id="LLOJ004654-RA">
    <property type="protein sequence ID" value="LLOJ004654-PA"/>
    <property type="gene ID" value="LLOJ004654"/>
</dbReference>
<dbReference type="VEuPathDB" id="VectorBase:LLONM1_000514"/>